<proteinExistence type="predicted"/>
<name>A0ACC1MHS6_9APHY</name>
<sequence>MVAQDDSPLDAILTGPDVKAPLPKDDTLSASESETKTEIAPEDRPARPQVTTTTLELPGLRKTPSAASVGAISPSTVTPTTPALTPGASAATDDEETDFQSAYSTSPRGSYGSFENYNHQKGYDDRSEEVTPTGITGHHLDEFGTHQEVALKSRERNFSTSTATTTKARTNRLMARASEDTVGGQ</sequence>
<accession>A0ACC1MHS6</accession>
<keyword evidence="2" id="KW-1185">Reference proteome</keyword>
<dbReference type="Proteomes" id="UP001144978">
    <property type="component" value="Unassembled WGS sequence"/>
</dbReference>
<dbReference type="EMBL" id="JANSHE010006607">
    <property type="protein sequence ID" value="KAJ2966567.1"/>
    <property type="molecule type" value="Genomic_DNA"/>
</dbReference>
<evidence type="ECO:0000313" key="1">
    <source>
        <dbReference type="EMBL" id="KAJ2966567.1"/>
    </source>
</evidence>
<protein>
    <submittedName>
        <fullName evidence="1">Uncharacterized protein</fullName>
    </submittedName>
</protein>
<reference evidence="1" key="1">
    <citation type="submission" date="2022-08" db="EMBL/GenBank/DDBJ databases">
        <title>Genome Sequence of Pycnoporus sanguineus.</title>
        <authorList>
            <person name="Buettner E."/>
        </authorList>
    </citation>
    <scope>NUCLEOTIDE SEQUENCE</scope>
    <source>
        <strain evidence="1">CG-C14</strain>
    </source>
</reference>
<evidence type="ECO:0000313" key="2">
    <source>
        <dbReference type="Proteomes" id="UP001144978"/>
    </source>
</evidence>
<comment type="caution">
    <text evidence="1">The sequence shown here is derived from an EMBL/GenBank/DDBJ whole genome shotgun (WGS) entry which is preliminary data.</text>
</comment>
<gene>
    <name evidence="1" type="ORF">NUW54_g13768</name>
</gene>
<organism evidence="1 2">
    <name type="scientific">Trametes sanguinea</name>
    <dbReference type="NCBI Taxonomy" id="158606"/>
    <lineage>
        <taxon>Eukaryota</taxon>
        <taxon>Fungi</taxon>
        <taxon>Dikarya</taxon>
        <taxon>Basidiomycota</taxon>
        <taxon>Agaricomycotina</taxon>
        <taxon>Agaricomycetes</taxon>
        <taxon>Polyporales</taxon>
        <taxon>Polyporaceae</taxon>
        <taxon>Trametes</taxon>
    </lineage>
</organism>